<evidence type="ECO:0000313" key="2">
    <source>
        <dbReference type="EMBL" id="SHO62212.1"/>
    </source>
</evidence>
<dbReference type="RefSeq" id="WP_208327372.1">
    <property type="nucleotide sequence ID" value="NZ_FRXN01000002.1"/>
</dbReference>
<evidence type="ECO:0000256" key="1">
    <source>
        <dbReference type="SAM" id="Phobius"/>
    </source>
</evidence>
<feature type="transmembrane region" description="Helical" evidence="1">
    <location>
        <begin position="12"/>
        <end position="29"/>
    </location>
</feature>
<proteinExistence type="predicted"/>
<dbReference type="STRING" id="1073327.SAMN04488108_1984"/>
<keyword evidence="3" id="KW-1185">Reference proteome</keyword>
<accession>A0A1M7ZBJ4</accession>
<dbReference type="AlphaFoldDB" id="A0A1M7ZBJ4"/>
<keyword evidence="1" id="KW-0472">Membrane</keyword>
<reference evidence="3" key="1">
    <citation type="submission" date="2016-12" db="EMBL/GenBank/DDBJ databases">
        <authorList>
            <person name="Varghese N."/>
            <person name="Submissions S."/>
        </authorList>
    </citation>
    <scope>NUCLEOTIDE SEQUENCE [LARGE SCALE GENOMIC DNA]</scope>
    <source>
        <strain evidence="3">DSM 25035</strain>
    </source>
</reference>
<organism evidence="2 3">
    <name type="scientific">Algoriphagus zhangzhouensis</name>
    <dbReference type="NCBI Taxonomy" id="1073327"/>
    <lineage>
        <taxon>Bacteria</taxon>
        <taxon>Pseudomonadati</taxon>
        <taxon>Bacteroidota</taxon>
        <taxon>Cytophagia</taxon>
        <taxon>Cytophagales</taxon>
        <taxon>Cyclobacteriaceae</taxon>
        <taxon>Algoriphagus</taxon>
    </lineage>
</organism>
<keyword evidence="1" id="KW-0812">Transmembrane</keyword>
<dbReference type="EMBL" id="FRXN01000002">
    <property type="protein sequence ID" value="SHO62212.1"/>
    <property type="molecule type" value="Genomic_DNA"/>
</dbReference>
<gene>
    <name evidence="2" type="ORF">SAMN04488108_1984</name>
</gene>
<evidence type="ECO:0000313" key="3">
    <source>
        <dbReference type="Proteomes" id="UP000184609"/>
    </source>
</evidence>
<protein>
    <submittedName>
        <fullName evidence="2">Uncharacterized protein</fullName>
    </submittedName>
</protein>
<dbReference type="Proteomes" id="UP000184609">
    <property type="component" value="Unassembled WGS sequence"/>
</dbReference>
<sequence length="56" mass="6344">MSGRAVFRSIKNLLWALIVAFMVGVHNFYKQEMDSPDSIVSSIEIDAEEEDDTPKL</sequence>
<keyword evidence="1" id="KW-1133">Transmembrane helix</keyword>
<name>A0A1M7ZBJ4_9BACT</name>